<feature type="signal peptide" evidence="1">
    <location>
        <begin position="1"/>
        <end position="19"/>
    </location>
</feature>
<evidence type="ECO:0000313" key="3">
    <source>
        <dbReference type="Proteomes" id="UP000823388"/>
    </source>
</evidence>
<keyword evidence="3" id="KW-1185">Reference proteome</keyword>
<keyword evidence="1" id="KW-0732">Signal</keyword>
<protein>
    <submittedName>
        <fullName evidence="2">Uncharacterized protein</fullName>
    </submittedName>
</protein>
<name>A0A8T0NKB3_PANVG</name>
<comment type="caution">
    <text evidence="2">The sequence shown here is derived from an EMBL/GenBank/DDBJ whole genome shotgun (WGS) entry which is preliminary data.</text>
</comment>
<dbReference type="Proteomes" id="UP000823388">
    <property type="component" value="Chromosome 9K"/>
</dbReference>
<reference evidence="2" key="1">
    <citation type="submission" date="2020-05" db="EMBL/GenBank/DDBJ databases">
        <title>WGS assembly of Panicum virgatum.</title>
        <authorList>
            <person name="Lovell J.T."/>
            <person name="Jenkins J."/>
            <person name="Shu S."/>
            <person name="Juenger T.E."/>
            <person name="Schmutz J."/>
        </authorList>
    </citation>
    <scope>NUCLEOTIDE SEQUENCE</scope>
    <source>
        <strain evidence="2">AP13</strain>
    </source>
</reference>
<accession>A0A8T0NKB3</accession>
<evidence type="ECO:0000313" key="2">
    <source>
        <dbReference type="EMBL" id="KAG2549673.1"/>
    </source>
</evidence>
<feature type="chain" id="PRO_5035764674" evidence="1">
    <location>
        <begin position="20"/>
        <end position="47"/>
    </location>
</feature>
<dbReference type="AlphaFoldDB" id="A0A8T0NKB3"/>
<dbReference type="EMBL" id="CM029053">
    <property type="protein sequence ID" value="KAG2549673.1"/>
    <property type="molecule type" value="Genomic_DNA"/>
</dbReference>
<gene>
    <name evidence="2" type="ORF">PVAP13_9KG260813</name>
</gene>
<evidence type="ECO:0000256" key="1">
    <source>
        <dbReference type="SAM" id="SignalP"/>
    </source>
</evidence>
<sequence>MVTWTASCHITCLPTPTFAIIVIGSQSTGTITNLNLSQDKALPVCLF</sequence>
<proteinExistence type="predicted"/>
<organism evidence="2 3">
    <name type="scientific">Panicum virgatum</name>
    <name type="common">Blackwell switchgrass</name>
    <dbReference type="NCBI Taxonomy" id="38727"/>
    <lineage>
        <taxon>Eukaryota</taxon>
        <taxon>Viridiplantae</taxon>
        <taxon>Streptophyta</taxon>
        <taxon>Embryophyta</taxon>
        <taxon>Tracheophyta</taxon>
        <taxon>Spermatophyta</taxon>
        <taxon>Magnoliopsida</taxon>
        <taxon>Liliopsida</taxon>
        <taxon>Poales</taxon>
        <taxon>Poaceae</taxon>
        <taxon>PACMAD clade</taxon>
        <taxon>Panicoideae</taxon>
        <taxon>Panicodae</taxon>
        <taxon>Paniceae</taxon>
        <taxon>Panicinae</taxon>
        <taxon>Panicum</taxon>
        <taxon>Panicum sect. Hiantes</taxon>
    </lineage>
</organism>